<evidence type="ECO:0008006" key="3">
    <source>
        <dbReference type="Google" id="ProtNLM"/>
    </source>
</evidence>
<dbReference type="EMBL" id="CP001699">
    <property type="protein sequence ID" value="ACU60698.1"/>
    <property type="molecule type" value="Genomic_DNA"/>
</dbReference>
<dbReference type="Pfam" id="PF14454">
    <property type="entry name" value="Prok_Ub"/>
    <property type="match status" value="1"/>
</dbReference>
<proteinExistence type="predicted"/>
<accession>A0A979G4S2</accession>
<protein>
    <recommendedName>
        <fullName evidence="3">PRTRC system protein C</fullName>
    </recommendedName>
</protein>
<reference evidence="2" key="1">
    <citation type="submission" date="2009-08" db="EMBL/GenBank/DDBJ databases">
        <title>The complete genome of Chitinophaga pinensis DSM 2588.</title>
        <authorList>
            <consortium name="US DOE Joint Genome Institute (JGI-PGF)"/>
            <person name="Lucas S."/>
            <person name="Copeland A."/>
            <person name="Lapidus A."/>
            <person name="Glavina del Rio T."/>
            <person name="Dalin E."/>
            <person name="Tice H."/>
            <person name="Bruce D."/>
            <person name="Goodwin L."/>
            <person name="Pitluck S."/>
            <person name="Kyrpides N."/>
            <person name="Mavromatis K."/>
            <person name="Ivanova N."/>
            <person name="Mikhailova N."/>
            <person name="Sims D."/>
            <person name="Meinche L."/>
            <person name="Brettin T."/>
            <person name="Detter J.C."/>
            <person name="Han C."/>
            <person name="Larimer F."/>
            <person name="Land M."/>
            <person name="Hauser L."/>
            <person name="Markowitz V."/>
            <person name="Cheng J.-F."/>
            <person name="Hugenholtz P."/>
            <person name="Woyke T."/>
            <person name="Wu D."/>
            <person name="Spring S."/>
            <person name="Klenk H.-P."/>
            <person name="Eisen J.A."/>
        </authorList>
    </citation>
    <scope>NUCLEOTIDE SEQUENCE [LARGE SCALE GENOMIC DNA]</scope>
    <source>
        <strain evidence="2">ATCC 43595 / DSM 2588 / LMG 13176 / NBRC 15968 / NCIMB 11800 / UQM 2034</strain>
    </source>
</reference>
<dbReference type="Proteomes" id="UP000002215">
    <property type="component" value="Chromosome"/>
</dbReference>
<gene>
    <name evidence="1" type="ordered locus">Cpin_3231</name>
</gene>
<reference evidence="1 2" key="2">
    <citation type="journal article" date="2010" name="Stand. Genomic Sci.">
        <title>Complete genome sequence of Chitinophaga pinensis type strain (UQM 2034).</title>
        <authorList>
            <person name="Glavina Del Rio T."/>
            <person name="Abt B."/>
            <person name="Spring S."/>
            <person name="Lapidus A."/>
            <person name="Nolan M."/>
            <person name="Tice H."/>
            <person name="Copeland A."/>
            <person name="Cheng J.F."/>
            <person name="Chen F."/>
            <person name="Bruce D."/>
            <person name="Goodwin L."/>
            <person name="Pitluck S."/>
            <person name="Ivanova N."/>
            <person name="Mavromatis K."/>
            <person name="Mikhailova N."/>
            <person name="Pati A."/>
            <person name="Chen A."/>
            <person name="Palaniappan K."/>
            <person name="Land M."/>
            <person name="Hauser L."/>
            <person name="Chang Y.J."/>
            <person name="Jeffries C.D."/>
            <person name="Chain P."/>
            <person name="Saunders E."/>
            <person name="Detter J.C."/>
            <person name="Brettin T."/>
            <person name="Rohde M."/>
            <person name="Goker M."/>
            <person name="Bristow J."/>
            <person name="Eisen J.A."/>
            <person name="Markowitz V."/>
            <person name="Hugenholtz P."/>
            <person name="Kyrpides N.C."/>
            <person name="Klenk H.P."/>
            <person name="Lucas S."/>
        </authorList>
    </citation>
    <scope>NUCLEOTIDE SEQUENCE [LARGE SCALE GENOMIC DNA]</scope>
    <source>
        <strain evidence="2">ATCC 43595 / DSM 2588 / LMG 13176 / NBRC 15968 / NCIMB 11800 / UQM 2034</strain>
    </source>
</reference>
<dbReference type="AlphaFoldDB" id="A0A979G4S2"/>
<dbReference type="RefSeq" id="WP_012790874.1">
    <property type="nucleotide sequence ID" value="NC_013132.1"/>
</dbReference>
<evidence type="ECO:0000313" key="2">
    <source>
        <dbReference type="Proteomes" id="UP000002215"/>
    </source>
</evidence>
<name>A0A979G4S2_CHIPD</name>
<evidence type="ECO:0000313" key="1">
    <source>
        <dbReference type="EMBL" id="ACU60698.1"/>
    </source>
</evidence>
<dbReference type="OrthoDB" id="6912309at2"/>
<organism evidence="1 2">
    <name type="scientific">Chitinophaga pinensis (strain ATCC 43595 / DSM 2588 / LMG 13176 / NBRC 15968 / NCIMB 11800 / UQM 2034)</name>
    <dbReference type="NCBI Taxonomy" id="485918"/>
    <lineage>
        <taxon>Bacteria</taxon>
        <taxon>Pseudomonadati</taxon>
        <taxon>Bacteroidota</taxon>
        <taxon>Chitinophagia</taxon>
        <taxon>Chitinophagales</taxon>
        <taxon>Chitinophagaceae</taxon>
        <taxon>Chitinophaga</taxon>
    </lineage>
</organism>
<sequence length="75" mass="8288">MKLHVTTAKRVFIVEQTGKQPIRLPDPSNGRMSPEEVLDHYSGIYPILSLAQPELESMGATEIVYKCKTTIGSKG</sequence>
<dbReference type="KEGG" id="cpi:Cpin_3231"/>
<dbReference type="InterPro" id="IPR032866">
    <property type="entry name" value="Prok_Ub"/>
</dbReference>